<comment type="caution">
    <text evidence="1">The sequence shown here is derived from an EMBL/GenBank/DDBJ whole genome shotgun (WGS) entry which is preliminary data.</text>
</comment>
<keyword evidence="2" id="KW-1185">Reference proteome</keyword>
<name>A0A9P7VIS6_9AGAR</name>
<accession>A0A9P7VIS6</accession>
<gene>
    <name evidence="1" type="ORF">BT62DRAFT_1011166</name>
</gene>
<sequence>MSLDTFRAHRYEKPKTVNDGLHTAPTSASHPGGLRKITLGYATAEFWSTSVDVNVTRKTDRQTGGQTSQKNMFGSLGDANVVSQQVLFSMIRSGLLQCPLLVSIGLFWALPSTRGIHWSKNTPSSFHDKTPHARFHSVSVACLIRQKRKPGSRELFLLSSTRSLTSPMSPLRAALAAASQGPATLRRCRVYVLPRVLNVNGGELGDSEKHSRCYNTACGHKCDMHTLNTESYEDDH</sequence>
<evidence type="ECO:0000313" key="1">
    <source>
        <dbReference type="EMBL" id="KAG7441853.1"/>
    </source>
</evidence>
<dbReference type="Proteomes" id="UP000812287">
    <property type="component" value="Unassembled WGS sequence"/>
</dbReference>
<proteinExistence type="predicted"/>
<dbReference type="EMBL" id="MU250556">
    <property type="protein sequence ID" value="KAG7441853.1"/>
    <property type="molecule type" value="Genomic_DNA"/>
</dbReference>
<evidence type="ECO:0000313" key="2">
    <source>
        <dbReference type="Proteomes" id="UP000812287"/>
    </source>
</evidence>
<dbReference type="GeneID" id="66100038"/>
<protein>
    <submittedName>
        <fullName evidence="1">Uncharacterized protein</fullName>
    </submittedName>
</protein>
<dbReference type="OrthoDB" id="2887234at2759"/>
<reference evidence="1" key="1">
    <citation type="submission" date="2020-11" db="EMBL/GenBank/DDBJ databases">
        <title>Adaptations for nitrogen fixation in a non-lichenized fungal sporocarp promotes dispersal by wood-feeding termites.</title>
        <authorList>
            <consortium name="DOE Joint Genome Institute"/>
            <person name="Koch R.A."/>
            <person name="Yoon G."/>
            <person name="Arayal U."/>
            <person name="Lail K."/>
            <person name="Amirebrahimi M."/>
            <person name="Labutti K."/>
            <person name="Lipzen A."/>
            <person name="Riley R."/>
            <person name="Barry K."/>
            <person name="Henrissat B."/>
            <person name="Grigoriev I.V."/>
            <person name="Herr J.R."/>
            <person name="Aime M.C."/>
        </authorList>
    </citation>
    <scope>NUCLEOTIDE SEQUENCE</scope>
    <source>
        <strain evidence="1">MCA 3950</strain>
    </source>
</reference>
<dbReference type="RefSeq" id="XP_043035353.1">
    <property type="nucleotide sequence ID" value="XM_043177751.1"/>
</dbReference>
<organism evidence="1 2">
    <name type="scientific">Guyanagaster necrorhizus</name>
    <dbReference type="NCBI Taxonomy" id="856835"/>
    <lineage>
        <taxon>Eukaryota</taxon>
        <taxon>Fungi</taxon>
        <taxon>Dikarya</taxon>
        <taxon>Basidiomycota</taxon>
        <taxon>Agaricomycotina</taxon>
        <taxon>Agaricomycetes</taxon>
        <taxon>Agaricomycetidae</taxon>
        <taxon>Agaricales</taxon>
        <taxon>Marasmiineae</taxon>
        <taxon>Physalacriaceae</taxon>
        <taxon>Guyanagaster</taxon>
    </lineage>
</organism>
<dbReference type="AlphaFoldDB" id="A0A9P7VIS6"/>